<evidence type="ECO:0000256" key="2">
    <source>
        <dbReference type="ARBA" id="ARBA00010790"/>
    </source>
</evidence>
<keyword evidence="8" id="KW-0732">Signal</keyword>
<dbReference type="InterPro" id="IPR000172">
    <property type="entry name" value="GMC_OxRdtase_N"/>
</dbReference>
<evidence type="ECO:0000256" key="3">
    <source>
        <dbReference type="ARBA" id="ARBA00022630"/>
    </source>
</evidence>
<evidence type="ECO:0000256" key="1">
    <source>
        <dbReference type="ARBA" id="ARBA00001974"/>
    </source>
</evidence>
<comment type="similarity">
    <text evidence="2 7">Belongs to the GMC oxidoreductase family.</text>
</comment>
<keyword evidence="11" id="KW-1185">Reference proteome</keyword>
<dbReference type="Proteomes" id="UP000076722">
    <property type="component" value="Unassembled WGS sequence"/>
</dbReference>
<dbReference type="Pfam" id="PF05199">
    <property type="entry name" value="GMC_oxred_C"/>
    <property type="match status" value="1"/>
</dbReference>
<feature type="signal peptide" evidence="8">
    <location>
        <begin position="1"/>
        <end position="22"/>
    </location>
</feature>
<dbReference type="EMBL" id="KV419442">
    <property type="protein sequence ID" value="KZS87950.1"/>
    <property type="molecule type" value="Genomic_DNA"/>
</dbReference>
<dbReference type="AlphaFoldDB" id="A0A164NQZ0"/>
<keyword evidence="3 7" id="KW-0285">Flavoprotein</keyword>
<dbReference type="Gene3D" id="3.30.560.10">
    <property type="entry name" value="Glucose Oxidase, domain 3"/>
    <property type="match status" value="1"/>
</dbReference>
<accession>A0A164NQZ0</accession>
<evidence type="ECO:0000313" key="11">
    <source>
        <dbReference type="Proteomes" id="UP000076722"/>
    </source>
</evidence>
<dbReference type="PANTHER" id="PTHR11552:SF147">
    <property type="entry name" value="CHOLINE DEHYDROGENASE, MITOCHONDRIAL"/>
    <property type="match status" value="1"/>
</dbReference>
<feature type="active site" description="Proton acceptor" evidence="5">
    <location>
        <position position="580"/>
    </location>
</feature>
<evidence type="ECO:0000256" key="6">
    <source>
        <dbReference type="PIRSR" id="PIRSR000137-2"/>
    </source>
</evidence>
<dbReference type="GO" id="GO:0050660">
    <property type="term" value="F:flavin adenine dinucleotide binding"/>
    <property type="evidence" value="ECO:0007669"/>
    <property type="project" value="InterPro"/>
</dbReference>
<feature type="chain" id="PRO_5007852118" evidence="8">
    <location>
        <begin position="23"/>
        <end position="601"/>
    </location>
</feature>
<dbReference type="GO" id="GO:0016614">
    <property type="term" value="F:oxidoreductase activity, acting on CH-OH group of donors"/>
    <property type="evidence" value="ECO:0007669"/>
    <property type="project" value="InterPro"/>
</dbReference>
<comment type="cofactor">
    <cofactor evidence="1 6">
        <name>FAD</name>
        <dbReference type="ChEBI" id="CHEBI:57692"/>
    </cofactor>
</comment>
<dbReference type="STRING" id="1314777.A0A164NQZ0"/>
<reference evidence="10 11" key="1">
    <citation type="journal article" date="2016" name="Mol. Biol. Evol.">
        <title>Comparative Genomics of Early-Diverging Mushroom-Forming Fungi Provides Insights into the Origins of Lignocellulose Decay Capabilities.</title>
        <authorList>
            <person name="Nagy L.G."/>
            <person name="Riley R."/>
            <person name="Tritt A."/>
            <person name="Adam C."/>
            <person name="Daum C."/>
            <person name="Floudas D."/>
            <person name="Sun H."/>
            <person name="Yadav J.S."/>
            <person name="Pangilinan J."/>
            <person name="Larsson K.H."/>
            <person name="Matsuura K."/>
            <person name="Barry K."/>
            <person name="Labutti K."/>
            <person name="Kuo R."/>
            <person name="Ohm R.A."/>
            <person name="Bhattacharya S.S."/>
            <person name="Shirouzu T."/>
            <person name="Yoshinaga Y."/>
            <person name="Martin F.M."/>
            <person name="Grigoriev I.V."/>
            <person name="Hibbett D.S."/>
        </authorList>
    </citation>
    <scope>NUCLEOTIDE SEQUENCE [LARGE SCALE GENOMIC DNA]</scope>
    <source>
        <strain evidence="10 11">HHB9708</strain>
    </source>
</reference>
<dbReference type="OrthoDB" id="269227at2759"/>
<feature type="domain" description="Glucose-methanol-choline oxidoreductase N-terminal" evidence="9">
    <location>
        <begin position="113"/>
        <end position="136"/>
    </location>
</feature>
<dbReference type="InterPro" id="IPR012132">
    <property type="entry name" value="GMC_OxRdtase"/>
</dbReference>
<feature type="binding site" evidence="6">
    <location>
        <position position="264"/>
    </location>
    <ligand>
        <name>FAD</name>
        <dbReference type="ChEBI" id="CHEBI:57692"/>
    </ligand>
</feature>
<keyword evidence="4 6" id="KW-0274">FAD</keyword>
<gene>
    <name evidence="10" type="ORF">SISNIDRAFT_460407</name>
</gene>
<sequence>MRRLSFLISSLLFSSLSISSHAKLLTDPKQIGKDYDFVVVGAGTAGNVIANRLTENPKWKVLVVEAGISNDGLELISTPYFAPTASPNKPWTWNYTTTPQVALGNRTLNYERGKLLGGSSSINYMIYTRGSSEYWDSIAKYSGDSGWSWKTIYPYFKKLETFTPPADHHDTSKQFEPSVHGFNGPLGVSLPGYPNEISGRIINTTNADPTTFPFNLDGNSGNQLGISWLQASINDTVRSSSATAYLAPKYISRPNLDVLIEQQVTKILFSKAGRTSPHATGIQFSAGPSSPSFTVSPSKEVILSGGTVGSTQLLLLSGIGPSSELSSLKIPVVLSNPQVGQNLVDHPALANHFFANSGNTLDDLKRNATDLELAEEQYNNTGTGVLVDTVSPAIAFLRLPSNDSVFRQFPDTASGPNSPHYEFVWRDGWASFLPITAPTTGNYTTITQVVVAPASRGTITLNSSSPWDSPLIDPAFLTNEYDIILSRFAIKSARAFMNATSWAGFNLGLAPDAAVAQTDDEIDDFVRSNTVPIYHPIGTNRIQGVGKGETGVVDSKLLVKGVTGLRVVDASVFPFIVAGHPEATIYALAERTSDVIKQTWA</sequence>
<evidence type="ECO:0000256" key="5">
    <source>
        <dbReference type="PIRSR" id="PIRSR000137-1"/>
    </source>
</evidence>
<dbReference type="PANTHER" id="PTHR11552">
    <property type="entry name" value="GLUCOSE-METHANOL-CHOLINE GMC OXIDOREDUCTASE"/>
    <property type="match status" value="1"/>
</dbReference>
<name>A0A164NQZ0_9AGAM</name>
<evidence type="ECO:0000256" key="7">
    <source>
        <dbReference type="RuleBase" id="RU003968"/>
    </source>
</evidence>
<dbReference type="SUPFAM" id="SSF51905">
    <property type="entry name" value="FAD/NAD(P)-binding domain"/>
    <property type="match status" value="1"/>
</dbReference>
<feature type="active site" description="Proton donor" evidence="5">
    <location>
        <position position="535"/>
    </location>
</feature>
<dbReference type="InterPro" id="IPR007867">
    <property type="entry name" value="GMC_OxRtase_C"/>
</dbReference>
<evidence type="ECO:0000259" key="9">
    <source>
        <dbReference type="PROSITE" id="PS00623"/>
    </source>
</evidence>
<dbReference type="InterPro" id="IPR036188">
    <property type="entry name" value="FAD/NAD-bd_sf"/>
</dbReference>
<dbReference type="SUPFAM" id="SSF54373">
    <property type="entry name" value="FAD-linked reductases, C-terminal domain"/>
    <property type="match status" value="1"/>
</dbReference>
<evidence type="ECO:0000313" key="10">
    <source>
        <dbReference type="EMBL" id="KZS87950.1"/>
    </source>
</evidence>
<evidence type="ECO:0000256" key="4">
    <source>
        <dbReference type="ARBA" id="ARBA00022827"/>
    </source>
</evidence>
<evidence type="ECO:0000256" key="8">
    <source>
        <dbReference type="SAM" id="SignalP"/>
    </source>
</evidence>
<dbReference type="PIRSF" id="PIRSF000137">
    <property type="entry name" value="Alcohol_oxidase"/>
    <property type="match status" value="1"/>
</dbReference>
<protein>
    <submittedName>
        <fullName evidence="10">Alcohol oxidase</fullName>
    </submittedName>
</protein>
<dbReference type="Gene3D" id="3.50.50.60">
    <property type="entry name" value="FAD/NAD(P)-binding domain"/>
    <property type="match status" value="1"/>
</dbReference>
<proteinExistence type="inferred from homology"/>
<dbReference type="PROSITE" id="PS00623">
    <property type="entry name" value="GMC_OXRED_1"/>
    <property type="match status" value="1"/>
</dbReference>
<dbReference type="Pfam" id="PF00732">
    <property type="entry name" value="GMC_oxred_N"/>
    <property type="match status" value="1"/>
</dbReference>
<organism evidence="10 11">
    <name type="scientific">Sistotremastrum niveocremeum HHB9708</name>
    <dbReference type="NCBI Taxonomy" id="1314777"/>
    <lineage>
        <taxon>Eukaryota</taxon>
        <taxon>Fungi</taxon>
        <taxon>Dikarya</taxon>
        <taxon>Basidiomycota</taxon>
        <taxon>Agaricomycotina</taxon>
        <taxon>Agaricomycetes</taxon>
        <taxon>Sistotremastrales</taxon>
        <taxon>Sistotremastraceae</taxon>
        <taxon>Sertulicium</taxon>
        <taxon>Sertulicium niveocremeum</taxon>
    </lineage>
</organism>